<gene>
    <name evidence="2" type="ORF">GCM10022207_44960</name>
</gene>
<dbReference type="SMART" id="SM01012">
    <property type="entry name" value="ANTAR"/>
    <property type="match status" value="1"/>
</dbReference>
<feature type="domain" description="ANTAR" evidence="1">
    <location>
        <begin position="22"/>
        <end position="83"/>
    </location>
</feature>
<evidence type="ECO:0000259" key="1">
    <source>
        <dbReference type="PROSITE" id="PS50921"/>
    </source>
</evidence>
<keyword evidence="3" id="KW-1185">Reference proteome</keyword>
<dbReference type="EMBL" id="BAAAZA010000012">
    <property type="protein sequence ID" value="GAA3874298.1"/>
    <property type="molecule type" value="Genomic_DNA"/>
</dbReference>
<dbReference type="Gene3D" id="1.10.10.10">
    <property type="entry name" value="Winged helix-like DNA-binding domain superfamily/Winged helix DNA-binding domain"/>
    <property type="match status" value="1"/>
</dbReference>
<dbReference type="PROSITE" id="PS50921">
    <property type="entry name" value="ANTAR"/>
    <property type="match status" value="1"/>
</dbReference>
<dbReference type="Proteomes" id="UP001501563">
    <property type="component" value="Unassembled WGS sequence"/>
</dbReference>
<dbReference type="SUPFAM" id="SSF52172">
    <property type="entry name" value="CheY-like"/>
    <property type="match status" value="1"/>
</dbReference>
<dbReference type="InterPro" id="IPR005561">
    <property type="entry name" value="ANTAR"/>
</dbReference>
<protein>
    <submittedName>
        <fullName evidence="2">ANTAR domain-containing protein</fullName>
    </submittedName>
</protein>
<dbReference type="InterPro" id="IPR036388">
    <property type="entry name" value="WH-like_DNA-bd_sf"/>
</dbReference>
<sequence>MDTHAGRVPRVVQEMESRSDRIRELEAEVTQLRHAVTAHALIDQAIGVLVAVGRITPEEAWDALRETSMCTNTKLRQVAELVVDWARNGYLPADIRDELAPRLQPHEPG</sequence>
<dbReference type="RefSeq" id="WP_345550467.1">
    <property type="nucleotide sequence ID" value="NZ_BAAAZA010000012.1"/>
</dbReference>
<evidence type="ECO:0000313" key="3">
    <source>
        <dbReference type="Proteomes" id="UP001501563"/>
    </source>
</evidence>
<dbReference type="InterPro" id="IPR011006">
    <property type="entry name" value="CheY-like_superfamily"/>
</dbReference>
<accession>A0ABP7KDZ4</accession>
<proteinExistence type="predicted"/>
<evidence type="ECO:0000313" key="2">
    <source>
        <dbReference type="EMBL" id="GAA3874298.1"/>
    </source>
</evidence>
<organism evidence="2 3">
    <name type="scientific">Streptomyces lannensis</name>
    <dbReference type="NCBI Taxonomy" id="766498"/>
    <lineage>
        <taxon>Bacteria</taxon>
        <taxon>Bacillati</taxon>
        <taxon>Actinomycetota</taxon>
        <taxon>Actinomycetes</taxon>
        <taxon>Kitasatosporales</taxon>
        <taxon>Streptomycetaceae</taxon>
        <taxon>Streptomyces</taxon>
    </lineage>
</organism>
<reference evidence="3" key="1">
    <citation type="journal article" date="2019" name="Int. J. Syst. Evol. Microbiol.">
        <title>The Global Catalogue of Microorganisms (GCM) 10K type strain sequencing project: providing services to taxonomists for standard genome sequencing and annotation.</title>
        <authorList>
            <consortium name="The Broad Institute Genomics Platform"/>
            <consortium name="The Broad Institute Genome Sequencing Center for Infectious Disease"/>
            <person name="Wu L."/>
            <person name="Ma J."/>
        </authorList>
    </citation>
    <scope>NUCLEOTIDE SEQUENCE [LARGE SCALE GENOMIC DNA]</scope>
    <source>
        <strain evidence="3">JCM 16578</strain>
    </source>
</reference>
<name>A0ABP7KDZ4_9ACTN</name>
<dbReference type="Pfam" id="PF03861">
    <property type="entry name" value="ANTAR"/>
    <property type="match status" value="1"/>
</dbReference>
<comment type="caution">
    <text evidence="2">The sequence shown here is derived from an EMBL/GenBank/DDBJ whole genome shotgun (WGS) entry which is preliminary data.</text>
</comment>